<accession>A0A431UDJ9</accession>
<organism evidence="1 2">
    <name type="scientific">Lysinibacillus telephonicus</name>
    <dbReference type="NCBI Taxonomy" id="1714840"/>
    <lineage>
        <taxon>Bacteria</taxon>
        <taxon>Bacillati</taxon>
        <taxon>Bacillota</taxon>
        <taxon>Bacilli</taxon>
        <taxon>Bacillales</taxon>
        <taxon>Bacillaceae</taxon>
        <taxon>Lysinibacillus</taxon>
    </lineage>
</organism>
<sequence length="90" mass="10831">MKNVFNSVFFILDYENIECDFVLLEGDYLSLYYRGDYGQSYDRILDIINYAKEKGYQLLSNPFEIYEVDNRDTIRSEEFLTEIQVRIQTN</sequence>
<dbReference type="AlphaFoldDB" id="A0A431UDJ9"/>
<evidence type="ECO:0000313" key="1">
    <source>
        <dbReference type="EMBL" id="RTQ87582.1"/>
    </source>
</evidence>
<name>A0A431UDJ9_9BACI</name>
<dbReference type="EMBL" id="RXNR01000093">
    <property type="protein sequence ID" value="RTQ87582.1"/>
    <property type="molecule type" value="Genomic_DNA"/>
</dbReference>
<evidence type="ECO:0000313" key="2">
    <source>
        <dbReference type="Proteomes" id="UP000276349"/>
    </source>
</evidence>
<dbReference type="InterPro" id="IPR011256">
    <property type="entry name" value="Reg_factor_effector_dom_sf"/>
</dbReference>
<dbReference type="OrthoDB" id="9811174at2"/>
<proteinExistence type="predicted"/>
<gene>
    <name evidence="1" type="ORF">EKG35_18930</name>
</gene>
<protein>
    <submittedName>
        <fullName evidence="1">Uncharacterized protein</fullName>
    </submittedName>
</protein>
<comment type="caution">
    <text evidence="1">The sequence shown here is derived from an EMBL/GenBank/DDBJ whole genome shotgun (WGS) entry which is preliminary data.</text>
</comment>
<dbReference type="Proteomes" id="UP000276349">
    <property type="component" value="Unassembled WGS sequence"/>
</dbReference>
<dbReference type="SUPFAM" id="SSF55136">
    <property type="entry name" value="Probable bacterial effector-binding domain"/>
    <property type="match status" value="1"/>
</dbReference>
<keyword evidence="2" id="KW-1185">Reference proteome</keyword>
<dbReference type="Gene3D" id="3.20.80.10">
    <property type="entry name" value="Regulatory factor, effector binding domain"/>
    <property type="match status" value="1"/>
</dbReference>
<reference evidence="1 2" key="1">
    <citation type="submission" date="2018-12" db="EMBL/GenBank/DDBJ databases">
        <authorList>
            <person name="Yu L."/>
        </authorList>
    </citation>
    <scope>NUCLEOTIDE SEQUENCE [LARGE SCALE GENOMIC DNA]</scope>
    <source>
        <strain evidence="1 2">S5H2222</strain>
    </source>
</reference>